<protein>
    <submittedName>
        <fullName evidence="1">Uncharacterized protein</fullName>
    </submittedName>
</protein>
<dbReference type="PANTHER" id="PTHR33626:SF2">
    <property type="match status" value="1"/>
</dbReference>
<evidence type="ECO:0000313" key="1">
    <source>
        <dbReference type="EnsemblMetazoa" id="Aqu2.1.09852_001"/>
    </source>
</evidence>
<dbReference type="PANTHER" id="PTHR33626">
    <property type="entry name" value="ZGC:158463"/>
    <property type="match status" value="1"/>
</dbReference>
<proteinExistence type="predicted"/>
<dbReference type="EnsemblMetazoa" id="Aqu2.1.09852_001">
    <property type="protein sequence ID" value="Aqu2.1.09852_001"/>
    <property type="gene ID" value="Aqu2.1.09852"/>
</dbReference>
<organism evidence="1">
    <name type="scientific">Amphimedon queenslandica</name>
    <name type="common">Sponge</name>
    <dbReference type="NCBI Taxonomy" id="400682"/>
    <lineage>
        <taxon>Eukaryota</taxon>
        <taxon>Metazoa</taxon>
        <taxon>Porifera</taxon>
        <taxon>Demospongiae</taxon>
        <taxon>Heteroscleromorpha</taxon>
        <taxon>Haplosclerida</taxon>
        <taxon>Niphatidae</taxon>
        <taxon>Amphimedon</taxon>
    </lineage>
</organism>
<accession>A0A1X7T6I3</accession>
<dbReference type="eggNOG" id="ENOG502S1X0">
    <property type="taxonomic scope" value="Eukaryota"/>
</dbReference>
<sequence length="67" mass="7665">WLQLSILNEEFLVSASHQLALITSLPFVHTARRYYRVPVSKKRSDLCCLSGRPEGRYGEDPLFDAGR</sequence>
<name>A0A1X7T6I3_AMPQE</name>
<reference evidence="1" key="1">
    <citation type="submission" date="2017-05" db="UniProtKB">
        <authorList>
            <consortium name="EnsemblMetazoa"/>
        </authorList>
    </citation>
    <scope>IDENTIFICATION</scope>
</reference>
<dbReference type="InParanoid" id="A0A1X7T6I3"/>
<dbReference type="AlphaFoldDB" id="A0A1X7T6I3"/>